<gene>
    <name evidence="1" type="ORF">GCM10009855_33880</name>
</gene>
<dbReference type="Proteomes" id="UP001501170">
    <property type="component" value="Unassembled WGS sequence"/>
</dbReference>
<evidence type="ECO:0000313" key="1">
    <source>
        <dbReference type="EMBL" id="GAA2391138.1"/>
    </source>
</evidence>
<dbReference type="EMBL" id="BAAARB010000024">
    <property type="protein sequence ID" value="GAA2391138.1"/>
    <property type="molecule type" value="Genomic_DNA"/>
</dbReference>
<reference evidence="1 2" key="1">
    <citation type="journal article" date="2019" name="Int. J. Syst. Evol. Microbiol.">
        <title>The Global Catalogue of Microorganisms (GCM) 10K type strain sequencing project: providing services to taxonomists for standard genome sequencing and annotation.</title>
        <authorList>
            <consortium name="The Broad Institute Genomics Platform"/>
            <consortium name="The Broad Institute Genome Sequencing Center for Infectious Disease"/>
            <person name="Wu L."/>
            <person name="Ma J."/>
        </authorList>
    </citation>
    <scope>NUCLEOTIDE SEQUENCE [LARGE SCALE GENOMIC DNA]</scope>
    <source>
        <strain evidence="1 2">JCM 16227</strain>
    </source>
</reference>
<accession>A0ABN3I025</accession>
<sequence>MVAGELDDSAAGHLAQAYVVETEAVDEAVQRGGEHRLVRLAQVGAVGTSEGDPVTAQDIDVLEFAR</sequence>
<protein>
    <submittedName>
        <fullName evidence="1">Uncharacterized protein</fullName>
    </submittedName>
</protein>
<organism evidence="1 2">
    <name type="scientific">Gordonia cholesterolivorans</name>
    <dbReference type="NCBI Taxonomy" id="559625"/>
    <lineage>
        <taxon>Bacteria</taxon>
        <taxon>Bacillati</taxon>
        <taxon>Actinomycetota</taxon>
        <taxon>Actinomycetes</taxon>
        <taxon>Mycobacteriales</taxon>
        <taxon>Gordoniaceae</taxon>
        <taxon>Gordonia</taxon>
    </lineage>
</organism>
<keyword evidence="2" id="KW-1185">Reference proteome</keyword>
<proteinExistence type="predicted"/>
<evidence type="ECO:0000313" key="2">
    <source>
        <dbReference type="Proteomes" id="UP001501170"/>
    </source>
</evidence>
<name>A0ABN3I025_9ACTN</name>
<comment type="caution">
    <text evidence="1">The sequence shown here is derived from an EMBL/GenBank/DDBJ whole genome shotgun (WGS) entry which is preliminary data.</text>
</comment>